<keyword evidence="2" id="KW-1185">Reference proteome</keyword>
<evidence type="ECO:0008006" key="3">
    <source>
        <dbReference type="Google" id="ProtNLM"/>
    </source>
</evidence>
<protein>
    <recommendedName>
        <fullName evidence="3">Sulfotransferase</fullName>
    </recommendedName>
</protein>
<dbReference type="PANTHER" id="PTHR48419">
    <property type="entry name" value="SULFOTRANSFERASE DOMAIN-CONTAINING PROTEIN"/>
    <property type="match status" value="1"/>
</dbReference>
<evidence type="ECO:0000313" key="2">
    <source>
        <dbReference type="Proteomes" id="UP000030104"/>
    </source>
</evidence>
<accession>A0A0A2L3Q9</accession>
<evidence type="ECO:0000313" key="1">
    <source>
        <dbReference type="EMBL" id="KGO73838.1"/>
    </source>
</evidence>
<comment type="caution">
    <text evidence="1">The sequence shown here is derived from an EMBL/GenBank/DDBJ whole genome shotgun (WGS) entry which is preliminary data.</text>
</comment>
<dbReference type="Proteomes" id="UP000030104">
    <property type="component" value="Unassembled WGS sequence"/>
</dbReference>
<proteinExistence type="predicted"/>
<dbReference type="OMA" id="YFFYDAF"/>
<gene>
    <name evidence="1" type="ORF">PITC_035540</name>
</gene>
<sequence length="350" mass="39600">MAITTTTPENKDHPHRVLLVSVPRTASNLLVKILNIPNQPNVLTSPKCGYFFYDAFDTARKDGRFEIPLDQWTTDTKSKIKAAIQQCFNELEDYSTRARTENKIMFAKEHAFWFLNPGYFTSTISSAPKPSPEQLEDFHVSTPESYGPSQTFSANNKTVMPDEYLRTWQLAFIIRHPALAYPSMYRAMTKLAEIGVIDDDGIKGSSITNMTMEWTRKLFDWCLEQPDEPVTPLVIDANDLIHNPGVVVKFCEKAGLDTASMQFEWNGSEKRSVNWKFGSERKGNAASIMLSTLEESTGVVKDKAPASVDIDVEVAKWRVEFGDEVAELLENATRDSMPDYEYLKANRVTL</sequence>
<dbReference type="PANTHER" id="PTHR48419:SF1">
    <property type="entry name" value="SULFOTRANSFERASE DOMAIN-CONTAINING PROTEIN"/>
    <property type="match status" value="1"/>
</dbReference>
<dbReference type="OrthoDB" id="3650366at2759"/>
<dbReference type="InterPro" id="IPR027417">
    <property type="entry name" value="P-loop_NTPase"/>
</dbReference>
<dbReference type="STRING" id="40296.A0A0A2L3Q9"/>
<dbReference type="AlphaFoldDB" id="A0A0A2L3Q9"/>
<name>A0A0A2L3Q9_PENIT</name>
<organism evidence="1 2">
    <name type="scientific">Penicillium italicum</name>
    <name type="common">Blue mold</name>
    <dbReference type="NCBI Taxonomy" id="40296"/>
    <lineage>
        <taxon>Eukaryota</taxon>
        <taxon>Fungi</taxon>
        <taxon>Dikarya</taxon>
        <taxon>Ascomycota</taxon>
        <taxon>Pezizomycotina</taxon>
        <taxon>Eurotiomycetes</taxon>
        <taxon>Eurotiomycetidae</taxon>
        <taxon>Eurotiales</taxon>
        <taxon>Aspergillaceae</taxon>
        <taxon>Penicillium</taxon>
    </lineage>
</organism>
<dbReference type="SUPFAM" id="SSF52540">
    <property type="entry name" value="P-loop containing nucleoside triphosphate hydrolases"/>
    <property type="match status" value="1"/>
</dbReference>
<reference evidence="1 2" key="1">
    <citation type="journal article" date="2015" name="Mol. Plant Microbe Interact.">
        <title>Genome, transcriptome, and functional analyses of Penicillium expansum provide new insights into secondary metabolism and pathogenicity.</title>
        <authorList>
            <person name="Ballester A.R."/>
            <person name="Marcet-Houben M."/>
            <person name="Levin E."/>
            <person name="Sela N."/>
            <person name="Selma-Lazaro C."/>
            <person name="Carmona L."/>
            <person name="Wisniewski M."/>
            <person name="Droby S."/>
            <person name="Gonzalez-Candelas L."/>
            <person name="Gabaldon T."/>
        </authorList>
    </citation>
    <scope>NUCLEOTIDE SEQUENCE [LARGE SCALE GENOMIC DNA]</scope>
    <source>
        <strain evidence="1 2">PHI-1</strain>
    </source>
</reference>
<dbReference type="Gene3D" id="3.40.50.300">
    <property type="entry name" value="P-loop containing nucleotide triphosphate hydrolases"/>
    <property type="match status" value="1"/>
</dbReference>
<dbReference type="HOGENOM" id="CLU_033907_2_0_1"/>
<dbReference type="EMBL" id="JQGA01000771">
    <property type="protein sequence ID" value="KGO73838.1"/>
    <property type="molecule type" value="Genomic_DNA"/>
</dbReference>
<dbReference type="PhylomeDB" id="A0A0A2L3Q9"/>
<dbReference type="InterPro" id="IPR053226">
    <property type="entry name" value="Pyrrolopyrazine_biosynth_F"/>
</dbReference>